<proteinExistence type="predicted"/>
<dbReference type="EnsemblPlants" id="KQL14749">
    <property type="protein sequence ID" value="KQL14749"/>
    <property type="gene ID" value="SETIT_025406mg"/>
</dbReference>
<name>K3ZFQ4_SETIT</name>
<dbReference type="Gramene" id="KQL14749">
    <property type="protein sequence ID" value="KQL14749"/>
    <property type="gene ID" value="SETIT_025406mg"/>
</dbReference>
<dbReference type="Proteomes" id="UP000004995">
    <property type="component" value="Unassembled WGS sequence"/>
</dbReference>
<reference evidence="2" key="1">
    <citation type="journal article" date="2012" name="Nat. Biotechnol.">
        <title>Reference genome sequence of the model plant Setaria.</title>
        <authorList>
            <person name="Bennetzen J.L."/>
            <person name="Schmutz J."/>
            <person name="Wang H."/>
            <person name="Percifield R."/>
            <person name="Hawkins J."/>
            <person name="Pontaroli A.C."/>
            <person name="Estep M."/>
            <person name="Feng L."/>
            <person name="Vaughn J.N."/>
            <person name="Grimwood J."/>
            <person name="Jenkins J."/>
            <person name="Barry K."/>
            <person name="Lindquist E."/>
            <person name="Hellsten U."/>
            <person name="Deshpande S."/>
            <person name="Wang X."/>
            <person name="Wu X."/>
            <person name="Mitros T."/>
            <person name="Triplett J."/>
            <person name="Yang X."/>
            <person name="Ye C.Y."/>
            <person name="Mauro-Herrera M."/>
            <person name="Wang L."/>
            <person name="Li P."/>
            <person name="Sharma M."/>
            <person name="Sharma R."/>
            <person name="Ronald P.C."/>
            <person name="Panaud O."/>
            <person name="Kellogg E.A."/>
            <person name="Brutnell T.P."/>
            <person name="Doust A.N."/>
            <person name="Tuskan G.A."/>
            <person name="Rokhsar D."/>
            <person name="Devos K.M."/>
        </authorList>
    </citation>
    <scope>NUCLEOTIDE SEQUENCE [LARGE SCALE GENOMIC DNA]</scope>
    <source>
        <strain evidence="2">cv. Yugu1</strain>
    </source>
</reference>
<dbReference type="HOGENOM" id="CLU_3300303_0_0_1"/>
<evidence type="ECO:0000313" key="2">
    <source>
        <dbReference type="Proteomes" id="UP000004995"/>
    </source>
</evidence>
<organism evidence="1 2">
    <name type="scientific">Setaria italica</name>
    <name type="common">Foxtail millet</name>
    <name type="synonym">Panicum italicum</name>
    <dbReference type="NCBI Taxonomy" id="4555"/>
    <lineage>
        <taxon>Eukaryota</taxon>
        <taxon>Viridiplantae</taxon>
        <taxon>Streptophyta</taxon>
        <taxon>Embryophyta</taxon>
        <taxon>Tracheophyta</taxon>
        <taxon>Spermatophyta</taxon>
        <taxon>Magnoliopsida</taxon>
        <taxon>Liliopsida</taxon>
        <taxon>Poales</taxon>
        <taxon>Poaceae</taxon>
        <taxon>PACMAD clade</taxon>
        <taxon>Panicoideae</taxon>
        <taxon>Panicodae</taxon>
        <taxon>Paniceae</taxon>
        <taxon>Cenchrinae</taxon>
        <taxon>Setaria</taxon>
    </lineage>
</organism>
<accession>K3ZFQ4</accession>
<dbReference type="AlphaFoldDB" id="K3ZFQ4"/>
<evidence type="ECO:0000313" key="1">
    <source>
        <dbReference type="EnsemblPlants" id="KQL14749"/>
    </source>
</evidence>
<protein>
    <submittedName>
        <fullName evidence="1">Uncharacterized protein</fullName>
    </submittedName>
</protein>
<dbReference type="EMBL" id="AGNK02001602">
    <property type="status" value="NOT_ANNOTATED_CDS"/>
    <property type="molecule type" value="Genomic_DNA"/>
</dbReference>
<keyword evidence="2" id="KW-1185">Reference proteome</keyword>
<sequence>MHNAISSLVRYSLLRKLSVYGIYTMIEKGIYQVMDTIIVQ</sequence>
<reference evidence="1" key="2">
    <citation type="submission" date="2018-08" db="UniProtKB">
        <authorList>
            <consortium name="EnsemblPlants"/>
        </authorList>
    </citation>
    <scope>IDENTIFICATION</scope>
    <source>
        <strain evidence="1">Yugu1</strain>
    </source>
</reference>
<dbReference type="InParanoid" id="K3ZFQ4"/>